<dbReference type="InterPro" id="IPR044925">
    <property type="entry name" value="His-Me_finger_sf"/>
</dbReference>
<keyword evidence="8" id="KW-1185">Reference proteome</keyword>
<dbReference type="SUPFAM" id="SSF54060">
    <property type="entry name" value="His-Me finger endonucleases"/>
    <property type="match status" value="1"/>
</dbReference>
<sequence>MCAATMVRLSIQLHNGFHVGSQLEPMFSQSAALGKAAYVVSISCTISVQYKIGDLKEPEPLLLKRVDKNMTIWYPDNDNGTLRISAGDSIYLACPGKNNYFQNRSWGNEVEAVCVRDKVFDVKGVHQYISSLVCKSHPEHHAEYTSTLPCFGRHSPIEIGFNVSGTFIRTIELCRDEKTYITYYTKFKMTKMIESYQRGYPRPSKFLAGKFYPGINIDHLYKFETQLNTLARILKSTKLAEERLKKSLQFLSRGHIVAKADFVYGTQQRSTFWYLNTAPQWQTFNAGNWNSLEVSVRRFAASRRLDFDVYTGVHGQMTMEDIHNKQQPVYLHAEGAVMSAPKFYWKVIYDPLSKHGTAFVGLNDPFITLVTDDVYLCTDISERIKWLDWRPRNITLGISYACSVADLRKAVPVVPLLDVIDILM</sequence>
<dbReference type="PANTHER" id="PTHR13966">
    <property type="entry name" value="ENDONUCLEASE RELATED"/>
    <property type="match status" value="1"/>
</dbReference>
<dbReference type="FunFam" id="3.40.570.10:FF:000007">
    <property type="entry name" value="Alkaline nuclease"/>
    <property type="match status" value="1"/>
</dbReference>
<keyword evidence="5" id="KW-0479">Metal-binding</keyword>
<comment type="similarity">
    <text evidence="1">Belongs to the DNA/RNA non-specific endonuclease family.</text>
</comment>
<evidence type="ECO:0000256" key="1">
    <source>
        <dbReference type="ARBA" id="ARBA00010052"/>
    </source>
</evidence>
<evidence type="ECO:0000313" key="7">
    <source>
        <dbReference type="EMBL" id="KYQ53137.1"/>
    </source>
</evidence>
<evidence type="ECO:0000256" key="4">
    <source>
        <dbReference type="PIRSR" id="PIRSR640255-1"/>
    </source>
</evidence>
<organism evidence="7 8">
    <name type="scientific">Mycetomoellerius zeteki</name>
    <dbReference type="NCBI Taxonomy" id="64791"/>
    <lineage>
        <taxon>Eukaryota</taxon>
        <taxon>Metazoa</taxon>
        <taxon>Ecdysozoa</taxon>
        <taxon>Arthropoda</taxon>
        <taxon>Hexapoda</taxon>
        <taxon>Insecta</taxon>
        <taxon>Pterygota</taxon>
        <taxon>Neoptera</taxon>
        <taxon>Endopterygota</taxon>
        <taxon>Hymenoptera</taxon>
        <taxon>Apocrita</taxon>
        <taxon>Aculeata</taxon>
        <taxon>Formicoidea</taxon>
        <taxon>Formicidae</taxon>
        <taxon>Myrmicinae</taxon>
        <taxon>Mycetomoellerius</taxon>
    </lineage>
</organism>
<dbReference type="Pfam" id="PF01223">
    <property type="entry name" value="Endonuclease_NS"/>
    <property type="match status" value="1"/>
</dbReference>
<feature type="domain" description="DNA/RNA non-specific endonuclease/pyrophosphatase/phosphodiesterase" evidence="6">
    <location>
        <begin position="167"/>
        <end position="407"/>
    </location>
</feature>
<dbReference type="Proteomes" id="UP000075809">
    <property type="component" value="Unassembled WGS sequence"/>
</dbReference>
<keyword evidence="2" id="KW-0540">Nuclease</keyword>
<keyword evidence="3" id="KW-0378">Hydrolase</keyword>
<dbReference type="Gene3D" id="3.40.570.10">
    <property type="entry name" value="Extracellular Endonuclease, subunit A"/>
    <property type="match status" value="1"/>
</dbReference>
<evidence type="ECO:0000256" key="5">
    <source>
        <dbReference type="PIRSR" id="PIRSR640255-2"/>
    </source>
</evidence>
<dbReference type="GO" id="GO:0006309">
    <property type="term" value="P:apoptotic DNA fragmentation"/>
    <property type="evidence" value="ECO:0007669"/>
    <property type="project" value="TreeGrafter"/>
</dbReference>
<dbReference type="InterPro" id="IPR040255">
    <property type="entry name" value="Non-specific_endonuclease"/>
</dbReference>
<dbReference type="PANTHER" id="PTHR13966:SF19">
    <property type="entry name" value="NUCLEASE EXOG, MITOCHONDRIAL"/>
    <property type="match status" value="1"/>
</dbReference>
<dbReference type="GO" id="GO:0000014">
    <property type="term" value="F:single-stranded DNA endodeoxyribonuclease activity"/>
    <property type="evidence" value="ECO:0007669"/>
    <property type="project" value="TreeGrafter"/>
</dbReference>
<feature type="active site" description="Proton acceptor" evidence="4">
    <location>
        <position position="255"/>
    </location>
</feature>
<dbReference type="GO" id="GO:0046872">
    <property type="term" value="F:metal ion binding"/>
    <property type="evidence" value="ECO:0007669"/>
    <property type="project" value="UniProtKB-KW"/>
</dbReference>
<evidence type="ECO:0000259" key="6">
    <source>
        <dbReference type="SMART" id="SM00892"/>
    </source>
</evidence>
<dbReference type="InterPro" id="IPR044929">
    <property type="entry name" value="DNA/RNA_non-sp_Endonuclease_sf"/>
</dbReference>
<dbReference type="InterPro" id="IPR001604">
    <property type="entry name" value="Endo_G_ENPP1-like_dom"/>
</dbReference>
<gene>
    <name evidence="7" type="ORF">ALC60_07867</name>
</gene>
<keyword evidence="3" id="KW-0255">Endonuclease</keyword>
<dbReference type="GO" id="GO:0005634">
    <property type="term" value="C:nucleus"/>
    <property type="evidence" value="ECO:0007669"/>
    <property type="project" value="TreeGrafter"/>
</dbReference>
<evidence type="ECO:0000256" key="3">
    <source>
        <dbReference type="ARBA" id="ARBA00022759"/>
    </source>
</evidence>
<dbReference type="GO" id="GO:0004521">
    <property type="term" value="F:RNA endonuclease activity"/>
    <property type="evidence" value="ECO:0007669"/>
    <property type="project" value="TreeGrafter"/>
</dbReference>
<dbReference type="GO" id="GO:0003676">
    <property type="term" value="F:nucleic acid binding"/>
    <property type="evidence" value="ECO:0007669"/>
    <property type="project" value="InterPro"/>
</dbReference>
<dbReference type="STRING" id="64791.A0A151WZE7"/>
<reference evidence="7 8" key="1">
    <citation type="submission" date="2015-09" db="EMBL/GenBank/DDBJ databases">
        <title>Trachymyrmex zeteki WGS genome.</title>
        <authorList>
            <person name="Nygaard S."/>
            <person name="Hu H."/>
            <person name="Boomsma J."/>
            <person name="Zhang G."/>
        </authorList>
    </citation>
    <scope>NUCLEOTIDE SEQUENCE [LARGE SCALE GENOMIC DNA]</scope>
    <source>
        <strain evidence="7">Tzet28-1</strain>
        <tissue evidence="7">Whole body</tissue>
    </source>
</reference>
<dbReference type="AlphaFoldDB" id="A0A151WZE7"/>
<dbReference type="SMART" id="SM00892">
    <property type="entry name" value="Endonuclease_NS"/>
    <property type="match status" value="1"/>
</dbReference>
<proteinExistence type="inferred from homology"/>
<feature type="binding site" evidence="5">
    <location>
        <position position="285"/>
    </location>
    <ligand>
        <name>Mg(2+)</name>
        <dbReference type="ChEBI" id="CHEBI:18420"/>
        <note>catalytic</note>
    </ligand>
</feature>
<dbReference type="GO" id="GO:0005743">
    <property type="term" value="C:mitochondrial inner membrane"/>
    <property type="evidence" value="ECO:0007669"/>
    <property type="project" value="TreeGrafter"/>
</dbReference>
<dbReference type="EMBL" id="KQ982649">
    <property type="protein sequence ID" value="KYQ53137.1"/>
    <property type="molecule type" value="Genomic_DNA"/>
</dbReference>
<name>A0A151WZE7_9HYME</name>
<evidence type="ECO:0000256" key="2">
    <source>
        <dbReference type="ARBA" id="ARBA00022722"/>
    </source>
</evidence>
<evidence type="ECO:0000313" key="8">
    <source>
        <dbReference type="Proteomes" id="UP000075809"/>
    </source>
</evidence>
<protein>
    <recommendedName>
        <fullName evidence="6">DNA/RNA non-specific endonuclease/pyrophosphatase/phosphodiesterase domain-containing protein</fullName>
    </recommendedName>
</protein>
<accession>A0A151WZE7</accession>